<gene>
    <name evidence="3" type="ordered locus">Noc_0322</name>
</gene>
<dbReference type="RefSeq" id="WP_011330300.1">
    <property type="nucleotide sequence ID" value="NC_007484.1"/>
</dbReference>
<dbReference type="EMBL" id="CP000127">
    <property type="protein sequence ID" value="ABA56850.1"/>
    <property type="molecule type" value="Genomic_DNA"/>
</dbReference>
<dbReference type="PANTHER" id="PTHR34219">
    <property type="entry name" value="IRON-REGULATED INNER MEMBRANE PROTEIN-RELATED"/>
    <property type="match status" value="1"/>
</dbReference>
<evidence type="ECO:0000256" key="1">
    <source>
        <dbReference type="SAM" id="Phobius"/>
    </source>
</evidence>
<feature type="transmembrane region" description="Helical" evidence="1">
    <location>
        <begin position="363"/>
        <end position="385"/>
    </location>
</feature>
<dbReference type="Pfam" id="PF03929">
    <property type="entry name" value="PepSY_TM"/>
    <property type="match status" value="1"/>
</dbReference>
<reference evidence="4" key="1">
    <citation type="journal article" date="2006" name="Appl. Environ. Microbiol.">
        <title>Complete genome sequence of the marine, chemolithoautotrophic, ammonia-oxidizing bacterium Nitrosococcus oceani ATCC 19707.</title>
        <authorList>
            <person name="Klotz M.G."/>
            <person name="Arp D.J."/>
            <person name="Chain P.S.G."/>
            <person name="El-Sheikh A.F."/>
            <person name="Hauser L.J."/>
            <person name="Hommes N.G."/>
            <person name="Larimer F.W."/>
            <person name="Malfatti S.A."/>
            <person name="Norton J.M."/>
            <person name="Poret-Peterson A.T."/>
            <person name="Vergez L.M."/>
            <person name="Ward B.B."/>
        </authorList>
    </citation>
    <scope>NUCLEOTIDE SEQUENCE [LARGE SCALE GENOMIC DNA]</scope>
    <source>
        <strain evidence="4">ATCC 19707 / BCRC 17464 / NCIMB 11848 / C-107</strain>
    </source>
</reference>
<evidence type="ECO:0000313" key="3">
    <source>
        <dbReference type="EMBL" id="ABA56850.1"/>
    </source>
</evidence>
<keyword evidence="4" id="KW-1185">Reference proteome</keyword>
<keyword evidence="1" id="KW-1133">Transmembrane helix</keyword>
<dbReference type="HOGENOM" id="CLU_031962_4_2_6"/>
<name>Q3JE96_NITOC</name>
<dbReference type="InParanoid" id="Q3JE96"/>
<accession>Q3JE96</accession>
<dbReference type="Proteomes" id="UP000006838">
    <property type="component" value="Chromosome"/>
</dbReference>
<dbReference type="STRING" id="323261.Noc_0322"/>
<evidence type="ECO:0000313" key="4">
    <source>
        <dbReference type="Proteomes" id="UP000006838"/>
    </source>
</evidence>
<evidence type="ECO:0000259" key="2">
    <source>
        <dbReference type="Pfam" id="PF03413"/>
    </source>
</evidence>
<feature type="domain" description="PepSY" evidence="2">
    <location>
        <begin position="270"/>
        <end position="334"/>
    </location>
</feature>
<organism evidence="3 4">
    <name type="scientific">Nitrosococcus oceani (strain ATCC 19707 / BCRC 17464 / JCM 30415 / NCIMB 11848 / C-107)</name>
    <dbReference type="NCBI Taxonomy" id="323261"/>
    <lineage>
        <taxon>Bacteria</taxon>
        <taxon>Pseudomonadati</taxon>
        <taxon>Pseudomonadota</taxon>
        <taxon>Gammaproteobacteria</taxon>
        <taxon>Chromatiales</taxon>
        <taxon>Chromatiaceae</taxon>
        <taxon>Nitrosococcus</taxon>
    </lineage>
</organism>
<sequence length="408" mass="46493">MANLLKVTTSRFRWHSLWRKVHLYLALTVGFFFVLLGLTGSVNVFHWELEELSLPALETRESPKAGLPLNAVMANLHQAHPQRQGRWLLFMPGYEREYVWAIYPHPEETRDVFFAPLRVQLDPGSGKLVAEHFWGETLGTLIYSLHASLLTGIIWDRDMGLIGFQTVTFLGLFLLISAAIGLYLWWPRTGTFLKAMRFQRQGRVTRTHFELHRLVGFYGSVILLVLAFTGFSFGYYDYLKPLVAAFSPVEAKHFKDPEGLKSTPVPGTQPITIEQAVAIANQVFPNAELRWLATPEGPEGVYAIEKRQPGEANQRRPRSKVWVEQYSGEVLAVEDPNKFTAGETFFNLMWPLHNGQAFGFPGRLLWCLVGFVPLTLYITGLTLWLRKRRVRRLARHKGMAATVGGLWL</sequence>
<dbReference type="Pfam" id="PF03413">
    <property type="entry name" value="PepSY"/>
    <property type="match status" value="1"/>
</dbReference>
<dbReference type="InterPro" id="IPR005625">
    <property type="entry name" value="PepSY-ass_TM"/>
</dbReference>
<dbReference type="AlphaFoldDB" id="Q3JE96"/>
<keyword evidence="1" id="KW-0812">Transmembrane</keyword>
<feature type="transmembrane region" description="Helical" evidence="1">
    <location>
        <begin position="21"/>
        <end position="45"/>
    </location>
</feature>
<keyword evidence="1" id="KW-0472">Membrane</keyword>
<proteinExistence type="predicted"/>
<dbReference type="eggNOG" id="COG3182">
    <property type="taxonomic scope" value="Bacteria"/>
</dbReference>
<dbReference type="InterPro" id="IPR025711">
    <property type="entry name" value="PepSY"/>
</dbReference>
<dbReference type="KEGG" id="noc:Noc_0322"/>
<feature type="transmembrane region" description="Helical" evidence="1">
    <location>
        <begin position="215"/>
        <end position="236"/>
    </location>
</feature>
<protein>
    <submittedName>
        <fullName evidence="3">PepSY-associated TM helix</fullName>
    </submittedName>
</protein>
<feature type="transmembrane region" description="Helical" evidence="1">
    <location>
        <begin position="162"/>
        <end position="186"/>
    </location>
</feature>